<gene>
    <name evidence="3" type="ORF">DIZ78_14070</name>
</gene>
<reference evidence="3 4" key="1">
    <citation type="journal article" date="2018" name="ISME J.">
        <title>Endosymbiont genomes yield clues of tubeworm success.</title>
        <authorList>
            <person name="Li Y."/>
            <person name="Liles M.R."/>
            <person name="Halanych K.M."/>
        </authorList>
    </citation>
    <scope>NUCLEOTIDE SEQUENCE [LARGE SCALE GENOMIC DNA]</scope>
    <source>
        <strain evidence="3">A1462</strain>
    </source>
</reference>
<keyword evidence="4" id="KW-1185">Reference proteome</keyword>
<feature type="domain" description="DUF6868" evidence="2">
    <location>
        <begin position="1"/>
        <end position="79"/>
    </location>
</feature>
<feature type="transmembrane region" description="Helical" evidence="1">
    <location>
        <begin position="55"/>
        <end position="79"/>
    </location>
</feature>
<organism evidence="3 4">
    <name type="scientific">endosymbiont of Escarpia spicata</name>
    <dbReference type="NCBI Taxonomy" id="2200908"/>
    <lineage>
        <taxon>Bacteria</taxon>
        <taxon>Pseudomonadati</taxon>
        <taxon>Pseudomonadota</taxon>
        <taxon>Gammaproteobacteria</taxon>
        <taxon>sulfur-oxidizing symbionts</taxon>
    </lineage>
</organism>
<protein>
    <recommendedName>
        <fullName evidence="2">DUF6868 domain-containing protein</fullName>
    </recommendedName>
</protein>
<evidence type="ECO:0000313" key="3">
    <source>
        <dbReference type="EMBL" id="RDH83682.1"/>
    </source>
</evidence>
<evidence type="ECO:0000256" key="1">
    <source>
        <dbReference type="SAM" id="Phobius"/>
    </source>
</evidence>
<keyword evidence="1" id="KW-1133">Transmembrane helix</keyword>
<sequence length="80" mass="9617">MEINLIRDTLFWCAVINIGLLIWWFLFFMLAHDWIYRMHSRWFSLSVERFDTVHYAGMALFKIGIFLFNLVPFIALSIAI</sequence>
<accession>A0A370DFJ8</accession>
<dbReference type="Pfam" id="PF21742">
    <property type="entry name" value="DUF6868"/>
    <property type="match status" value="1"/>
</dbReference>
<keyword evidence="1" id="KW-0812">Transmembrane</keyword>
<name>A0A370DFJ8_9GAMM</name>
<dbReference type="Proteomes" id="UP000254771">
    <property type="component" value="Unassembled WGS sequence"/>
</dbReference>
<dbReference type="AlphaFoldDB" id="A0A370DFJ8"/>
<feature type="transmembrane region" description="Helical" evidence="1">
    <location>
        <begin position="12"/>
        <end position="35"/>
    </location>
</feature>
<dbReference type="EMBL" id="QFXE01000018">
    <property type="protein sequence ID" value="RDH83682.1"/>
    <property type="molecule type" value="Genomic_DNA"/>
</dbReference>
<comment type="caution">
    <text evidence="3">The sequence shown here is derived from an EMBL/GenBank/DDBJ whole genome shotgun (WGS) entry which is preliminary data.</text>
</comment>
<evidence type="ECO:0000259" key="2">
    <source>
        <dbReference type="Pfam" id="PF21742"/>
    </source>
</evidence>
<keyword evidence="1" id="KW-0472">Membrane</keyword>
<dbReference type="InterPro" id="IPR049220">
    <property type="entry name" value="DUF6868"/>
</dbReference>
<proteinExistence type="predicted"/>
<evidence type="ECO:0000313" key="4">
    <source>
        <dbReference type="Proteomes" id="UP000254771"/>
    </source>
</evidence>